<reference evidence="2" key="1">
    <citation type="submission" date="2022-07" db="EMBL/GenBank/DDBJ databases">
        <title>Phylogenomic reconstructions and comparative analyses of Kickxellomycotina fungi.</title>
        <authorList>
            <person name="Reynolds N.K."/>
            <person name="Stajich J.E."/>
            <person name="Barry K."/>
            <person name="Grigoriev I.V."/>
            <person name="Crous P."/>
            <person name="Smith M.E."/>
        </authorList>
    </citation>
    <scope>NUCLEOTIDE SEQUENCE</scope>
    <source>
        <strain evidence="2">NRRL 3115</strain>
    </source>
</reference>
<feature type="compositionally biased region" description="Low complexity" evidence="1">
    <location>
        <begin position="284"/>
        <end position="298"/>
    </location>
</feature>
<sequence length="685" mass="72509">MASTQAEAGRILAALQGNLRPFNQQQSPASASPAIAGSPSFENGGSTSSSGNNQQSAPTLNRGSHHSPAFPQALGSPSVGAAQAADQQQSGIWQVPASVGFDLTNPTILGTIISLWPTLEEVQKINTLLGIAHVGQGKMGKAHAEAMRISELAKSDTSSDWVRTLGCIIGDVGSTGKITLVESISQPTRTEIEKAVDELAAVLERADLQLTTESLGYVSNPVARKLAPASIRNANGRRPRAAELEKIMGDAKKRAAALQSPSTSRRPSMAHPAARRPSAATDNAGGSASSSRLGSPEASDADFAAFSELFAENGDGGIMDVSDEEGSSGHESDSGDGTQAVYASRPRSLRLYVKESHRTDHVGRMARLLVAAKEGIASTAQHGGSGDARRPSIPTARGARAGSGIGAAGLGMRRGAPGTAASAGPSSKIGMLAPRRRGAPSNLALPSAALGTSGTTQAIGKKIQMMDFKEAAISANDRERLLKAKREQAAEEREAKRAKVQAEKDERKRQREEARQKKLQDVDKPGSTVKRGRGRPRKTRNEDEEGDSSEPSDGEYANGDAAESGATSNNEAASPTQTTSRQSRSPDQSGFDVPLDYLTFTGNDPQVCAVYASTNALTDENRLLMYCFFNAQPFPPNTENNLEVVLNEQTIDDPSHPGKTCRELMVFQADRTKGEWRKVRRLRRT</sequence>
<feature type="region of interest" description="Disordered" evidence="1">
    <location>
        <begin position="314"/>
        <end position="343"/>
    </location>
</feature>
<dbReference type="EMBL" id="JANBTW010000055">
    <property type="protein sequence ID" value="KAJ2674625.1"/>
    <property type="molecule type" value="Genomic_DNA"/>
</dbReference>
<feature type="region of interest" description="Disordered" evidence="1">
    <location>
        <begin position="485"/>
        <end position="592"/>
    </location>
</feature>
<feature type="region of interest" description="Disordered" evidence="1">
    <location>
        <begin position="379"/>
        <end position="449"/>
    </location>
</feature>
<evidence type="ECO:0000256" key="1">
    <source>
        <dbReference type="SAM" id="MobiDB-lite"/>
    </source>
</evidence>
<feature type="compositionally biased region" description="Low complexity" evidence="1">
    <location>
        <begin position="24"/>
        <end position="56"/>
    </location>
</feature>
<dbReference type="OrthoDB" id="5555179at2759"/>
<feature type="region of interest" description="Disordered" evidence="1">
    <location>
        <begin position="249"/>
        <end position="298"/>
    </location>
</feature>
<feature type="compositionally biased region" description="Low complexity" evidence="1">
    <location>
        <begin position="410"/>
        <end position="427"/>
    </location>
</feature>
<feature type="compositionally biased region" description="Low complexity" evidence="1">
    <location>
        <begin position="439"/>
        <end position="449"/>
    </location>
</feature>
<protein>
    <submittedName>
        <fullName evidence="2">Uncharacterized protein</fullName>
    </submittedName>
</protein>
<organism evidence="2 3">
    <name type="scientific">Coemansia spiralis</name>
    <dbReference type="NCBI Taxonomy" id="417178"/>
    <lineage>
        <taxon>Eukaryota</taxon>
        <taxon>Fungi</taxon>
        <taxon>Fungi incertae sedis</taxon>
        <taxon>Zoopagomycota</taxon>
        <taxon>Kickxellomycotina</taxon>
        <taxon>Kickxellomycetes</taxon>
        <taxon>Kickxellales</taxon>
        <taxon>Kickxellaceae</taxon>
        <taxon>Coemansia</taxon>
    </lineage>
</organism>
<evidence type="ECO:0000313" key="3">
    <source>
        <dbReference type="Proteomes" id="UP001151518"/>
    </source>
</evidence>
<accession>A0A9W8KXK5</accession>
<name>A0A9W8KXK5_9FUNG</name>
<dbReference type="AlphaFoldDB" id="A0A9W8KXK5"/>
<evidence type="ECO:0000313" key="2">
    <source>
        <dbReference type="EMBL" id="KAJ2674625.1"/>
    </source>
</evidence>
<gene>
    <name evidence="2" type="ORF">GGI25_004277</name>
</gene>
<feature type="compositionally biased region" description="Low complexity" evidence="1">
    <location>
        <begin position="574"/>
        <end position="589"/>
    </location>
</feature>
<feature type="compositionally biased region" description="Acidic residues" evidence="1">
    <location>
        <begin position="542"/>
        <end position="553"/>
    </location>
</feature>
<proteinExistence type="predicted"/>
<comment type="caution">
    <text evidence="2">The sequence shown here is derived from an EMBL/GenBank/DDBJ whole genome shotgun (WGS) entry which is preliminary data.</text>
</comment>
<feature type="region of interest" description="Disordered" evidence="1">
    <location>
        <begin position="19"/>
        <end position="87"/>
    </location>
</feature>
<feature type="compositionally biased region" description="Basic and acidic residues" evidence="1">
    <location>
        <begin position="485"/>
        <end position="524"/>
    </location>
</feature>
<dbReference type="Proteomes" id="UP001151518">
    <property type="component" value="Unassembled WGS sequence"/>
</dbReference>